<dbReference type="GO" id="GO:0008270">
    <property type="term" value="F:zinc ion binding"/>
    <property type="evidence" value="ECO:0007669"/>
    <property type="project" value="UniProtKB-KW"/>
</dbReference>
<evidence type="ECO:0000313" key="6">
    <source>
        <dbReference type="EMBL" id="KAJ7738037.1"/>
    </source>
</evidence>
<dbReference type="Proteomes" id="UP001215280">
    <property type="component" value="Unassembled WGS sequence"/>
</dbReference>
<reference evidence="6" key="1">
    <citation type="submission" date="2023-03" db="EMBL/GenBank/DDBJ databases">
        <title>Massive genome expansion in bonnet fungi (Mycena s.s.) driven by repeated elements and novel gene families across ecological guilds.</title>
        <authorList>
            <consortium name="Lawrence Berkeley National Laboratory"/>
            <person name="Harder C.B."/>
            <person name="Miyauchi S."/>
            <person name="Viragh M."/>
            <person name="Kuo A."/>
            <person name="Thoen E."/>
            <person name="Andreopoulos B."/>
            <person name="Lu D."/>
            <person name="Skrede I."/>
            <person name="Drula E."/>
            <person name="Henrissat B."/>
            <person name="Morin E."/>
            <person name="Kohler A."/>
            <person name="Barry K."/>
            <person name="LaButti K."/>
            <person name="Morin E."/>
            <person name="Salamov A."/>
            <person name="Lipzen A."/>
            <person name="Mereny Z."/>
            <person name="Hegedus B."/>
            <person name="Baldrian P."/>
            <person name="Stursova M."/>
            <person name="Weitz H."/>
            <person name="Taylor A."/>
            <person name="Grigoriev I.V."/>
            <person name="Nagy L.G."/>
            <person name="Martin F."/>
            <person name="Kauserud H."/>
        </authorList>
    </citation>
    <scope>NUCLEOTIDE SEQUENCE</scope>
    <source>
        <strain evidence="6">CBHHK188m</strain>
    </source>
</reference>
<dbReference type="EMBL" id="JARJLG010000139">
    <property type="protein sequence ID" value="KAJ7738037.1"/>
    <property type="molecule type" value="Genomic_DNA"/>
</dbReference>
<dbReference type="AlphaFoldDB" id="A0AAD7I9I8"/>
<evidence type="ECO:0000256" key="4">
    <source>
        <dbReference type="PROSITE-ProRule" id="PRU00134"/>
    </source>
</evidence>
<dbReference type="Gene3D" id="6.10.140.2220">
    <property type="match status" value="1"/>
</dbReference>
<dbReference type="PROSITE" id="PS50865">
    <property type="entry name" value="ZF_MYND_2"/>
    <property type="match status" value="1"/>
</dbReference>
<name>A0AAD7I9I8_9AGAR</name>
<proteinExistence type="predicted"/>
<accession>A0AAD7I9I8</accession>
<dbReference type="InterPro" id="IPR002893">
    <property type="entry name" value="Znf_MYND"/>
</dbReference>
<protein>
    <recommendedName>
        <fullName evidence="5">MYND-type domain-containing protein</fullName>
    </recommendedName>
</protein>
<evidence type="ECO:0000313" key="7">
    <source>
        <dbReference type="Proteomes" id="UP001215280"/>
    </source>
</evidence>
<dbReference type="Pfam" id="PF01753">
    <property type="entry name" value="zf-MYND"/>
    <property type="match status" value="1"/>
</dbReference>
<evidence type="ECO:0000259" key="5">
    <source>
        <dbReference type="PROSITE" id="PS50865"/>
    </source>
</evidence>
<evidence type="ECO:0000256" key="3">
    <source>
        <dbReference type="ARBA" id="ARBA00022833"/>
    </source>
</evidence>
<keyword evidence="1" id="KW-0479">Metal-binding</keyword>
<sequence length="607" mass="67533">MIEDGSGSSALLAVFYIHLNPARIPPADADFSNGNDVVGRAWVSLLSIYRLADISVEAFLDLWPNLWKWAHFFQMNCDRIFTEEQDDLEGGICLSFISFLGRLPLSDAAIEMILATPKAVYAIARAWRCRVKDDDPDLSDGYPAIARLLLENTGSLMTTTIQEVVDGAGGTHTDLASLIVSHIDAILPGHTDFMTAKQLYLLFNIVDFITTVDDSMGGRTFSLYRQALGAFGVTLLPYGITRALTNVAYGLIHQNEMQGIDTLLRKSLILLIRILEDSRGYMFVREAFEAGLLVTIASCAALGLENASSRILLEQILPMSMVYYYDVQCLEPAFLQADPIIHCGPFQACQLVDTWRTFTTLARERIALVHSVAASQRRRACDNVKCGHILEKTDFQRCSRCLSFYYCSRECQRIDWRAGDHRKVCVPGHSFHLGEGVVQDLRVRERSFMRAVLAHDYETQKWTTVYPQRVAFMAANPGVPYFTLFDYRHGKVNISVHATSAPHGGAPDWDPFAGAACWDEGIASSLEWRNDIARASNSGGKLQLHVMAIARGARTRYIVAPLRTNNAQIHGILAQIAGLSPRSRDIPELLRGVELSGVQDSESVEIY</sequence>
<feature type="domain" description="MYND-type" evidence="5">
    <location>
        <begin position="383"/>
        <end position="425"/>
    </location>
</feature>
<evidence type="ECO:0000256" key="1">
    <source>
        <dbReference type="ARBA" id="ARBA00022723"/>
    </source>
</evidence>
<dbReference type="SUPFAM" id="SSF144232">
    <property type="entry name" value="HIT/MYND zinc finger-like"/>
    <property type="match status" value="1"/>
</dbReference>
<comment type="caution">
    <text evidence="6">The sequence shown here is derived from an EMBL/GenBank/DDBJ whole genome shotgun (WGS) entry which is preliminary data.</text>
</comment>
<gene>
    <name evidence="6" type="ORF">DFH07DRAFT_85951</name>
</gene>
<keyword evidence="3" id="KW-0862">Zinc</keyword>
<keyword evidence="2 4" id="KW-0863">Zinc-finger</keyword>
<keyword evidence="7" id="KW-1185">Reference proteome</keyword>
<organism evidence="6 7">
    <name type="scientific">Mycena maculata</name>
    <dbReference type="NCBI Taxonomy" id="230809"/>
    <lineage>
        <taxon>Eukaryota</taxon>
        <taxon>Fungi</taxon>
        <taxon>Dikarya</taxon>
        <taxon>Basidiomycota</taxon>
        <taxon>Agaricomycotina</taxon>
        <taxon>Agaricomycetes</taxon>
        <taxon>Agaricomycetidae</taxon>
        <taxon>Agaricales</taxon>
        <taxon>Marasmiineae</taxon>
        <taxon>Mycenaceae</taxon>
        <taxon>Mycena</taxon>
    </lineage>
</organism>
<evidence type="ECO:0000256" key="2">
    <source>
        <dbReference type="ARBA" id="ARBA00022771"/>
    </source>
</evidence>